<dbReference type="AlphaFoldDB" id="A0A093X958"/>
<protein>
    <submittedName>
        <fullName evidence="2">Prestalk A differentiation protein A</fullName>
    </submittedName>
</protein>
<evidence type="ECO:0000256" key="1">
    <source>
        <dbReference type="ARBA" id="ARBA00022857"/>
    </source>
</evidence>
<dbReference type="PANTHER" id="PTHR42748:SF22">
    <property type="entry name" value="NMRA-LIKE DOMAIN-CONTAINING PROTEIN"/>
    <property type="match status" value="1"/>
</dbReference>
<dbReference type="HOGENOM" id="CLU_073157_0_0_1"/>
<dbReference type="PANTHER" id="PTHR42748">
    <property type="entry name" value="NITROGEN METABOLITE REPRESSION PROTEIN NMRA FAMILY MEMBER"/>
    <property type="match status" value="1"/>
</dbReference>
<sequence>MSRNICVTTAEGNTGFLITKLLLTDPKFRKKVDRVTALAINTQSPYVQELEKLGAVIAQHRPGRVRDTTQVLRYTEADTLMLIPPAHVNKIDITLEILEAAKRVNIGNVCLLSAAGCDLADRDAQPRLREFIELEVALMKMKGNPSTRTGYSNCIIRPGFYAENLLLYTPEAQAEGLLPIPIGKDHQFPPIALKDVAELAAHVLTGKGKHGFSDQHRGQLMTMTGPMLVTGDELAEIASKTLGVKLAFDDVSGNEARRLLRFQTSQDEAERQYLLEYYSLVREGKTNYISTNCFHDVTGSHPIEPPQFFDIYKDQFMPKMALQRVEPDGA</sequence>
<dbReference type="InterPro" id="IPR036291">
    <property type="entry name" value="NAD(P)-bd_dom_sf"/>
</dbReference>
<dbReference type="EMBL" id="JPOX01000054">
    <property type="protein sequence ID" value="KFX41768.1"/>
    <property type="molecule type" value="Genomic_DNA"/>
</dbReference>
<organism evidence="2">
    <name type="scientific">Talaromyces marneffei PM1</name>
    <dbReference type="NCBI Taxonomy" id="1077442"/>
    <lineage>
        <taxon>Eukaryota</taxon>
        <taxon>Fungi</taxon>
        <taxon>Dikarya</taxon>
        <taxon>Ascomycota</taxon>
        <taxon>Pezizomycotina</taxon>
        <taxon>Eurotiomycetes</taxon>
        <taxon>Eurotiomycetidae</taxon>
        <taxon>Eurotiales</taxon>
        <taxon>Trichocomaceae</taxon>
        <taxon>Talaromyces</taxon>
        <taxon>Talaromyces sect. Talaromyces</taxon>
    </lineage>
</organism>
<keyword evidence="1" id="KW-0521">NADP</keyword>
<dbReference type="eggNOG" id="ENOG502QWD2">
    <property type="taxonomic scope" value="Eukaryota"/>
</dbReference>
<gene>
    <name evidence="2" type="ORF">GQ26_0540300</name>
</gene>
<dbReference type="Gene3D" id="3.90.25.10">
    <property type="entry name" value="UDP-galactose 4-epimerase, domain 1"/>
    <property type="match status" value="1"/>
</dbReference>
<name>A0A093X958_TALMA</name>
<evidence type="ECO:0000313" key="2">
    <source>
        <dbReference type="EMBL" id="KFX41768.1"/>
    </source>
</evidence>
<comment type="caution">
    <text evidence="2">The sequence shown here is derived from an EMBL/GenBank/DDBJ whole genome shotgun (WGS) entry which is preliminary data.</text>
</comment>
<dbReference type="Gene3D" id="3.40.50.720">
    <property type="entry name" value="NAD(P)-binding Rossmann-like Domain"/>
    <property type="match status" value="1"/>
</dbReference>
<dbReference type="InterPro" id="IPR051164">
    <property type="entry name" value="NmrA-like_oxidored"/>
</dbReference>
<dbReference type="GO" id="GO:0005634">
    <property type="term" value="C:nucleus"/>
    <property type="evidence" value="ECO:0007669"/>
    <property type="project" value="TreeGrafter"/>
</dbReference>
<dbReference type="SUPFAM" id="SSF51735">
    <property type="entry name" value="NAD(P)-binding Rossmann-fold domains"/>
    <property type="match status" value="1"/>
</dbReference>
<reference evidence="2" key="2">
    <citation type="journal article" date="2014" name="PLoS Genet.">
        <title>Signature gene expression reveals novel clues to the molecular mechanisms of dimorphic transition in Penicillium marneffei.</title>
        <authorList>
            <person name="Yang E."/>
            <person name="Wang G."/>
            <person name="Cai J."/>
            <person name="Woo P.C."/>
            <person name="Lau S.K."/>
            <person name="Yuen K.-Y."/>
            <person name="Chow W.-N."/>
            <person name="Lin X."/>
        </authorList>
    </citation>
    <scope>NUCLEOTIDE SEQUENCE</scope>
    <source>
        <strain evidence="2">PM1</strain>
    </source>
</reference>
<proteinExistence type="predicted"/>
<accession>A0A093X958</accession>
<reference key="1">
    <citation type="journal article" date="2014" name="PLoS Genet.">
        <title>Signature Gene Expression Reveals Novel Clues to the Molecular Mechanisms of Dimorphic Transition in Penicillium marneffei.</title>
        <authorList>
            <person name="Yang E."/>
            <person name="Wang G."/>
            <person name="Cai J."/>
            <person name="Woo P.C."/>
            <person name="Lau S.K."/>
            <person name="Yuen K.-Y."/>
            <person name="Chow W.-N."/>
            <person name="Lin X."/>
        </authorList>
    </citation>
    <scope>NUCLEOTIDE SEQUENCE [LARGE SCALE GENOMIC DNA]</scope>
    <source>
        <strain>PM1</strain>
    </source>
</reference>